<evidence type="ECO:0000256" key="11">
    <source>
        <dbReference type="ARBA" id="ARBA00023065"/>
    </source>
</evidence>
<evidence type="ECO:0000256" key="8">
    <source>
        <dbReference type="ARBA" id="ARBA00022824"/>
    </source>
</evidence>
<dbReference type="Pfam" id="PF06682">
    <property type="entry name" value="SARAF"/>
    <property type="match status" value="1"/>
</dbReference>
<reference evidence="18" key="1">
    <citation type="journal article" date="2020" name="Stud. Mycol.">
        <title>101 Dothideomycetes genomes: A test case for predicting lifestyles and emergence of pathogens.</title>
        <authorList>
            <person name="Haridas S."/>
            <person name="Albert R."/>
            <person name="Binder M."/>
            <person name="Bloem J."/>
            <person name="LaButti K."/>
            <person name="Salamov A."/>
            <person name="Andreopoulos B."/>
            <person name="Baker S."/>
            <person name="Barry K."/>
            <person name="Bills G."/>
            <person name="Bluhm B."/>
            <person name="Cannon C."/>
            <person name="Castanera R."/>
            <person name="Culley D."/>
            <person name="Daum C."/>
            <person name="Ezra D."/>
            <person name="Gonzalez J."/>
            <person name="Henrissat B."/>
            <person name="Kuo A."/>
            <person name="Liang C."/>
            <person name="Lipzen A."/>
            <person name="Lutzoni F."/>
            <person name="Magnuson J."/>
            <person name="Mondo S."/>
            <person name="Nolan M."/>
            <person name="Ohm R."/>
            <person name="Pangilinan J."/>
            <person name="Park H.-J."/>
            <person name="Ramirez L."/>
            <person name="Alfaro M."/>
            <person name="Sun H."/>
            <person name="Tritt A."/>
            <person name="Yoshinaga Y."/>
            <person name="Zwiers L.-H."/>
            <person name="Turgeon B."/>
            <person name="Goodwin S."/>
            <person name="Spatafora J."/>
            <person name="Crous P."/>
            <person name="Grigoriev I."/>
        </authorList>
    </citation>
    <scope>NUCLEOTIDE SEQUENCE [LARGE SCALE GENOMIC DNA]</scope>
    <source>
        <strain evidence="18">CBS 304.66</strain>
    </source>
</reference>
<proteinExistence type="inferred from homology"/>
<evidence type="ECO:0000256" key="4">
    <source>
        <dbReference type="ARBA" id="ARBA00022448"/>
    </source>
</evidence>
<dbReference type="GO" id="GO:0005789">
    <property type="term" value="C:endoplasmic reticulum membrane"/>
    <property type="evidence" value="ECO:0007669"/>
    <property type="project" value="UniProtKB-SubCell"/>
</dbReference>
<keyword evidence="11" id="KW-0406">Ion transport</keyword>
<sequence>MHLNLLYPALLVASSFWGASEALGSGNKIKLSQVQSLTLRKDLKTSHRRVPAIPQLKCIGGSAKGLYQVDVMRCKNSGYDYNEEDIQWTCTASLPEEFKLGSTDVICEGYDSPDDPYILKGSCGVEYRLVLTEKGHRKFGHKRPWGGDDDDGYERTKGDRVAAVLFWCLFVGVALWIAFRAFRSWNSRIGVGGGNRPGWGGGGGGGGWGGGNDDAPPPYDWRPGQKPYPDYGTNNQGWRPGFWSGAMGGAAAGYAAGRGWGSNSNTRGSRWDSWGGSSRWGNGEGSSRSSSGSSSYSSRRHESTGFGSTNRR</sequence>
<dbReference type="Proteomes" id="UP000800093">
    <property type="component" value="Unassembled WGS sequence"/>
</dbReference>
<dbReference type="AlphaFoldDB" id="A0A9P4N435"/>
<accession>A0A9P4N435</accession>
<evidence type="ECO:0000256" key="6">
    <source>
        <dbReference type="ARBA" id="ARBA00022692"/>
    </source>
</evidence>
<comment type="subcellular location">
    <subcellularLocation>
        <location evidence="1">Endoplasmic reticulum membrane</location>
        <topology evidence="1">Single-pass type I membrane protein</topology>
    </subcellularLocation>
</comment>
<protein>
    <recommendedName>
        <fullName evidence="3">Store-operated calcium entry-associated regulatory factor</fullName>
    </recommendedName>
    <alternativeName>
        <fullName evidence="13">Transmembrane protein 66</fullName>
    </alternativeName>
</protein>
<evidence type="ECO:0000256" key="9">
    <source>
        <dbReference type="ARBA" id="ARBA00022837"/>
    </source>
</evidence>
<evidence type="ECO:0000256" key="3">
    <source>
        <dbReference type="ARBA" id="ARBA00016584"/>
    </source>
</evidence>
<evidence type="ECO:0000256" key="15">
    <source>
        <dbReference type="SAM" id="Phobius"/>
    </source>
</evidence>
<keyword evidence="10 15" id="KW-1133">Transmembrane helix</keyword>
<gene>
    <name evidence="17" type="ORF">CC78DRAFT_505704</name>
</gene>
<organism evidence="17 18">
    <name type="scientific">Lojkania enalia</name>
    <dbReference type="NCBI Taxonomy" id="147567"/>
    <lineage>
        <taxon>Eukaryota</taxon>
        <taxon>Fungi</taxon>
        <taxon>Dikarya</taxon>
        <taxon>Ascomycota</taxon>
        <taxon>Pezizomycotina</taxon>
        <taxon>Dothideomycetes</taxon>
        <taxon>Pleosporomycetidae</taxon>
        <taxon>Pleosporales</taxon>
        <taxon>Pleosporales incertae sedis</taxon>
        <taxon>Lojkania</taxon>
    </lineage>
</organism>
<feature type="signal peptide" evidence="16">
    <location>
        <begin position="1"/>
        <end position="22"/>
    </location>
</feature>
<comment type="similarity">
    <text evidence="2">Belongs to the SARAF family.</text>
</comment>
<comment type="caution">
    <text evidence="17">The sequence shown here is derived from an EMBL/GenBank/DDBJ whole genome shotgun (WGS) entry which is preliminary data.</text>
</comment>
<evidence type="ECO:0000256" key="16">
    <source>
        <dbReference type="SAM" id="SignalP"/>
    </source>
</evidence>
<keyword evidence="6 15" id="KW-0812">Transmembrane</keyword>
<dbReference type="InterPro" id="IPR009567">
    <property type="entry name" value="SARAF"/>
</dbReference>
<keyword evidence="9" id="KW-0106">Calcium</keyword>
<feature type="compositionally biased region" description="Gly residues" evidence="14">
    <location>
        <begin position="194"/>
        <end position="212"/>
    </location>
</feature>
<keyword evidence="4" id="KW-0813">Transport</keyword>
<feature type="transmembrane region" description="Helical" evidence="15">
    <location>
        <begin position="161"/>
        <end position="179"/>
    </location>
</feature>
<keyword evidence="5" id="KW-0109">Calcium transport</keyword>
<keyword evidence="7 16" id="KW-0732">Signal</keyword>
<evidence type="ECO:0000256" key="12">
    <source>
        <dbReference type="ARBA" id="ARBA00023136"/>
    </source>
</evidence>
<dbReference type="GO" id="GO:0006816">
    <property type="term" value="P:calcium ion transport"/>
    <property type="evidence" value="ECO:0007669"/>
    <property type="project" value="UniProtKB-KW"/>
</dbReference>
<evidence type="ECO:0000256" key="14">
    <source>
        <dbReference type="SAM" id="MobiDB-lite"/>
    </source>
</evidence>
<dbReference type="PANTHER" id="PTHR15929">
    <property type="entry name" value="STORE-OPERATED CALCIUM ENTRY-ASSOCIATED REGULATORY FACTOR"/>
    <property type="match status" value="1"/>
</dbReference>
<keyword evidence="8" id="KW-0256">Endoplasmic reticulum</keyword>
<evidence type="ECO:0000256" key="13">
    <source>
        <dbReference type="ARBA" id="ARBA00031116"/>
    </source>
</evidence>
<feature type="region of interest" description="Disordered" evidence="14">
    <location>
        <begin position="194"/>
        <end position="233"/>
    </location>
</feature>
<name>A0A9P4N435_9PLEO</name>
<keyword evidence="18" id="KW-1185">Reference proteome</keyword>
<evidence type="ECO:0000256" key="10">
    <source>
        <dbReference type="ARBA" id="ARBA00022989"/>
    </source>
</evidence>
<evidence type="ECO:0000256" key="1">
    <source>
        <dbReference type="ARBA" id="ARBA00004115"/>
    </source>
</evidence>
<evidence type="ECO:0000256" key="5">
    <source>
        <dbReference type="ARBA" id="ARBA00022568"/>
    </source>
</evidence>
<dbReference type="EMBL" id="ML986843">
    <property type="protein sequence ID" value="KAF2257786.1"/>
    <property type="molecule type" value="Genomic_DNA"/>
</dbReference>
<dbReference type="OrthoDB" id="20303at2759"/>
<keyword evidence="12 15" id="KW-0472">Membrane</keyword>
<feature type="compositionally biased region" description="Low complexity" evidence="14">
    <location>
        <begin position="267"/>
        <end position="297"/>
    </location>
</feature>
<dbReference type="GO" id="GO:2001256">
    <property type="term" value="P:regulation of store-operated calcium entry"/>
    <property type="evidence" value="ECO:0007669"/>
    <property type="project" value="InterPro"/>
</dbReference>
<evidence type="ECO:0000313" key="18">
    <source>
        <dbReference type="Proteomes" id="UP000800093"/>
    </source>
</evidence>
<dbReference type="PANTHER" id="PTHR15929:SF0">
    <property type="entry name" value="STORE-OPERATED CALCIUM ENTRY-ASSOCIATED REGULATORY FACTOR"/>
    <property type="match status" value="1"/>
</dbReference>
<evidence type="ECO:0000313" key="17">
    <source>
        <dbReference type="EMBL" id="KAF2257786.1"/>
    </source>
</evidence>
<evidence type="ECO:0000256" key="7">
    <source>
        <dbReference type="ARBA" id="ARBA00022729"/>
    </source>
</evidence>
<feature type="region of interest" description="Disordered" evidence="14">
    <location>
        <begin position="257"/>
        <end position="312"/>
    </location>
</feature>
<feature type="chain" id="PRO_5040231645" description="Store-operated calcium entry-associated regulatory factor" evidence="16">
    <location>
        <begin position="23"/>
        <end position="312"/>
    </location>
</feature>
<evidence type="ECO:0000256" key="2">
    <source>
        <dbReference type="ARBA" id="ARBA00006833"/>
    </source>
</evidence>